<gene>
    <name evidence="5" type="ORF">VII00023_18454</name>
</gene>
<dbReference type="SMART" id="SM00421">
    <property type="entry name" value="HTH_LUXR"/>
    <property type="match status" value="1"/>
</dbReference>
<dbReference type="GO" id="GO:0003677">
    <property type="term" value="F:DNA binding"/>
    <property type="evidence" value="ECO:0007669"/>
    <property type="project" value="UniProtKB-KW"/>
</dbReference>
<dbReference type="AlphaFoldDB" id="F9S0J9"/>
<dbReference type="Gene3D" id="1.10.10.10">
    <property type="entry name" value="Winged helix-like DNA-binding domain superfamily/Winged helix DNA-binding domain"/>
    <property type="match status" value="1"/>
</dbReference>
<dbReference type="Proteomes" id="UP000004605">
    <property type="component" value="Unassembled WGS sequence"/>
</dbReference>
<dbReference type="EMBL" id="AFWF01000089">
    <property type="protein sequence ID" value="EGU43177.1"/>
    <property type="molecule type" value="Genomic_DNA"/>
</dbReference>
<comment type="caution">
    <text evidence="5">The sequence shown here is derived from an EMBL/GenBank/DDBJ whole genome shotgun (WGS) entry which is preliminary data.</text>
</comment>
<proteinExistence type="predicted"/>
<dbReference type="CDD" id="cd06170">
    <property type="entry name" value="LuxR_C_like"/>
    <property type="match status" value="1"/>
</dbReference>
<dbReference type="InterPro" id="IPR016032">
    <property type="entry name" value="Sig_transdc_resp-reg_C-effctor"/>
</dbReference>
<evidence type="ECO:0000256" key="2">
    <source>
        <dbReference type="ARBA" id="ARBA00023125"/>
    </source>
</evidence>
<sequence>MKQEQSVEYDLITACIESINSVQFSQRLMALLSDMIDFDCAVILGYRDGKRPIYLYDSIDTQRELLFQRYLTNSFLHDPFYVASAQQANDGVYRLSDVINNEQEYKDYQRAFYTQTGWKDELSIVVAIDDSRWVAIYLGYIHSERHFSVQQKSHLEQRYSLLKALCKQHWLRDELLLAHSKQTNMAQTVQQALTNFGQGCLTQREKEITMFLVQGFSTQDIADHLAITVGTVKNHRKKIYAQLKVGSLNELFQLFLNHLITHE</sequence>
<dbReference type="PANTHER" id="PTHR44688">
    <property type="entry name" value="DNA-BINDING TRANSCRIPTIONAL ACTIVATOR DEVR_DOSR"/>
    <property type="match status" value="1"/>
</dbReference>
<dbReference type="SUPFAM" id="SSF46894">
    <property type="entry name" value="C-terminal effector domain of the bipartite response regulators"/>
    <property type="match status" value="1"/>
</dbReference>
<keyword evidence="2" id="KW-0238">DNA-binding</keyword>
<organism evidence="5 6">
    <name type="scientific">Vibrio ichthyoenteri ATCC 700023</name>
    <dbReference type="NCBI Taxonomy" id="870968"/>
    <lineage>
        <taxon>Bacteria</taxon>
        <taxon>Pseudomonadati</taxon>
        <taxon>Pseudomonadota</taxon>
        <taxon>Gammaproteobacteria</taxon>
        <taxon>Vibrionales</taxon>
        <taxon>Vibrionaceae</taxon>
        <taxon>Vibrio</taxon>
    </lineage>
</organism>
<dbReference type="InterPro" id="IPR000792">
    <property type="entry name" value="Tscrpt_reg_LuxR_C"/>
</dbReference>
<dbReference type="PROSITE" id="PS50043">
    <property type="entry name" value="HTH_LUXR_2"/>
    <property type="match status" value="1"/>
</dbReference>
<feature type="domain" description="HTH luxR-type" evidence="4">
    <location>
        <begin position="194"/>
        <end position="259"/>
    </location>
</feature>
<dbReference type="OrthoDB" id="343383at2"/>
<dbReference type="InterPro" id="IPR036388">
    <property type="entry name" value="WH-like_DNA-bd_sf"/>
</dbReference>
<keyword evidence="3" id="KW-0804">Transcription</keyword>
<dbReference type="PANTHER" id="PTHR44688:SF16">
    <property type="entry name" value="DNA-BINDING TRANSCRIPTIONAL ACTIVATOR DEVR_DOSR"/>
    <property type="match status" value="1"/>
</dbReference>
<evidence type="ECO:0000313" key="5">
    <source>
        <dbReference type="EMBL" id="EGU43177.1"/>
    </source>
</evidence>
<reference evidence="5 6" key="1">
    <citation type="journal article" date="2012" name="Int. J. Syst. Evol. Microbiol.">
        <title>Vibrio caribbeanicus sp. nov., isolated from the marine sponge Scleritoderma cyanea.</title>
        <authorList>
            <person name="Hoffmann M."/>
            <person name="Monday S.R."/>
            <person name="Allard M.W."/>
            <person name="Strain E.A."/>
            <person name="Whittaker P."/>
            <person name="Naum M."/>
            <person name="McCarthy P.J."/>
            <person name="Lopez J.V."/>
            <person name="Fischer M."/>
            <person name="Brown E.W."/>
        </authorList>
    </citation>
    <scope>NUCLEOTIDE SEQUENCE [LARGE SCALE GENOMIC DNA]</scope>
    <source>
        <strain evidence="5 6">ATCC 700023</strain>
    </source>
</reference>
<accession>F9S0J9</accession>
<evidence type="ECO:0000256" key="3">
    <source>
        <dbReference type="ARBA" id="ARBA00023163"/>
    </source>
</evidence>
<dbReference type="RefSeq" id="WP_006711646.1">
    <property type="nucleotide sequence ID" value="NZ_AFWF01000089.1"/>
</dbReference>
<evidence type="ECO:0000256" key="1">
    <source>
        <dbReference type="ARBA" id="ARBA00023015"/>
    </source>
</evidence>
<keyword evidence="6" id="KW-1185">Reference proteome</keyword>
<dbReference type="PRINTS" id="PR00038">
    <property type="entry name" value="HTHLUXR"/>
</dbReference>
<dbReference type="GO" id="GO:0006355">
    <property type="term" value="P:regulation of DNA-templated transcription"/>
    <property type="evidence" value="ECO:0007669"/>
    <property type="project" value="InterPro"/>
</dbReference>
<evidence type="ECO:0000313" key="6">
    <source>
        <dbReference type="Proteomes" id="UP000004605"/>
    </source>
</evidence>
<keyword evidence="1" id="KW-0805">Transcription regulation</keyword>
<name>F9S0J9_9VIBR</name>
<evidence type="ECO:0000259" key="4">
    <source>
        <dbReference type="PROSITE" id="PS50043"/>
    </source>
</evidence>
<protein>
    <submittedName>
        <fullName evidence="5">Transcriptional regulator</fullName>
    </submittedName>
</protein>
<dbReference type="Pfam" id="PF00196">
    <property type="entry name" value="GerE"/>
    <property type="match status" value="1"/>
</dbReference>